<dbReference type="AlphaFoldDB" id="A0A9D2CSR2"/>
<reference evidence="1" key="1">
    <citation type="journal article" date="2021" name="PeerJ">
        <title>Extensive microbial diversity within the chicken gut microbiome revealed by metagenomics and culture.</title>
        <authorList>
            <person name="Gilroy R."/>
            <person name="Ravi A."/>
            <person name="Getino M."/>
            <person name="Pursley I."/>
            <person name="Horton D.L."/>
            <person name="Alikhan N.F."/>
            <person name="Baker D."/>
            <person name="Gharbi K."/>
            <person name="Hall N."/>
            <person name="Watson M."/>
            <person name="Adriaenssens E.M."/>
            <person name="Foster-Nyarko E."/>
            <person name="Jarju S."/>
            <person name="Secka A."/>
            <person name="Antonio M."/>
            <person name="Oren A."/>
            <person name="Chaudhuri R.R."/>
            <person name="La Ragione R."/>
            <person name="Hildebrand F."/>
            <person name="Pallen M.J."/>
        </authorList>
    </citation>
    <scope>NUCLEOTIDE SEQUENCE</scope>
    <source>
        <strain evidence="1">1345</strain>
    </source>
</reference>
<dbReference type="InterPro" id="IPR024265">
    <property type="entry name" value="DUF3788"/>
</dbReference>
<dbReference type="Pfam" id="PF12663">
    <property type="entry name" value="DUF3788"/>
    <property type="match status" value="1"/>
</dbReference>
<protein>
    <submittedName>
        <fullName evidence="1">DUF3788 domain-containing protein</fullName>
    </submittedName>
</protein>
<organism evidence="1 2">
    <name type="scientific">Candidatus Borkfalkia excrementigallinarum</name>
    <dbReference type="NCBI Taxonomy" id="2838506"/>
    <lineage>
        <taxon>Bacteria</taxon>
        <taxon>Bacillati</taxon>
        <taxon>Bacillota</taxon>
        <taxon>Clostridia</taxon>
        <taxon>Christensenellales</taxon>
        <taxon>Christensenellaceae</taxon>
        <taxon>Candidatus Borkfalkia</taxon>
    </lineage>
</organism>
<evidence type="ECO:0000313" key="2">
    <source>
        <dbReference type="Proteomes" id="UP000886750"/>
    </source>
</evidence>
<dbReference type="EMBL" id="DXCQ01000025">
    <property type="protein sequence ID" value="HIY96513.1"/>
    <property type="molecule type" value="Genomic_DNA"/>
</dbReference>
<evidence type="ECO:0000313" key="1">
    <source>
        <dbReference type="EMBL" id="HIY96513.1"/>
    </source>
</evidence>
<sequence>MLDKIPDSTQLTALLGKSLYDIWDKLCALVDENYDMDCLWDKGGKAWVYECKYRRGGKTLCSLYARESCVGFMVIFGKGERLKFEQDRENYSKEVQSVYDAAQTYHDGKWIMFEPIDFSWFDDFVKLLQIKRKPNKKQKIGL</sequence>
<gene>
    <name evidence="1" type="ORF">H9729_02385</name>
</gene>
<reference evidence="1" key="2">
    <citation type="submission" date="2021-04" db="EMBL/GenBank/DDBJ databases">
        <authorList>
            <person name="Gilroy R."/>
        </authorList>
    </citation>
    <scope>NUCLEOTIDE SEQUENCE</scope>
    <source>
        <strain evidence="1">1345</strain>
    </source>
</reference>
<comment type="caution">
    <text evidence="1">The sequence shown here is derived from an EMBL/GenBank/DDBJ whole genome shotgun (WGS) entry which is preliminary data.</text>
</comment>
<name>A0A9D2CSR2_9FIRM</name>
<proteinExistence type="predicted"/>
<dbReference type="Proteomes" id="UP000886750">
    <property type="component" value="Unassembled WGS sequence"/>
</dbReference>
<accession>A0A9D2CSR2</accession>